<dbReference type="Pfam" id="PF01077">
    <property type="entry name" value="NIR_SIR"/>
    <property type="match status" value="1"/>
</dbReference>
<organism evidence="23 24">
    <name type="scientific">Rhodobacter flavimaris</name>
    <dbReference type="NCBI Taxonomy" id="2907145"/>
    <lineage>
        <taxon>Bacteria</taxon>
        <taxon>Pseudomonadati</taxon>
        <taxon>Pseudomonadota</taxon>
        <taxon>Alphaproteobacteria</taxon>
        <taxon>Rhodobacterales</taxon>
        <taxon>Rhodobacter group</taxon>
        <taxon>Rhodobacter</taxon>
    </lineage>
</organism>
<comment type="caution">
    <text evidence="23">The sequence shown here is derived from an EMBL/GenBank/DDBJ whole genome shotgun (WGS) entry which is preliminary data.</text>
</comment>
<dbReference type="InterPro" id="IPR036188">
    <property type="entry name" value="FAD/NAD-bd_sf"/>
</dbReference>
<dbReference type="Gene3D" id="3.90.480.10">
    <property type="entry name" value="Sulfite Reductase Hemoprotein,Domain 2"/>
    <property type="match status" value="1"/>
</dbReference>
<dbReference type="CDD" id="cd19944">
    <property type="entry name" value="NirB_Fer2_BFD-like_2"/>
    <property type="match status" value="1"/>
</dbReference>
<evidence type="ECO:0000256" key="2">
    <source>
        <dbReference type="ARBA" id="ARBA00001966"/>
    </source>
</evidence>
<accession>A0ABS8YZU0</accession>
<sequence>MSKQRLVIIGNGMAPGRMLEHLFEVSDAFEVTIFNAEPRVNYDRIMLSPVLSGEKTYTDIIIHGEGWYEERGITLHKGEKIVQIDRDERKVVSDKGTVAQYDRLVIATGSSPFIIPVPGSDLPGVLAYRDLDDTEGMIAASAKGGRAVVIGGGLLGLEAAAGLKLRGMEVTVIHLMPTLMERQLDTAAGYLLQRELEGRGIEVLCQANTKRIIGTDRVEGVELADGRIIDASLVVMAVGIRPNVKLAQEAGLAVNRGIVTDATMRTSDHSIYSVGECVEVGGMVYGLVAPLYRMAKVAAEHLAGPSKAEFVHAETPTKLKVTGVNLYSVGDFAEGPDREDIVLRDAARGSYKRVILKDNKIIGAVLYGDVADGGWYNEMLKSGEDVEGMRETLIFGQAYQGGASADPLAAVASLPDDAEICGCNGITKGQIMAAIRDKGLTSLAEVRAHTKASASCGTCTGLVENVMGLTLGDTFVIPQAAGMCPCTTHGHGEVRRLIRAKELKSIPAVMQELEWSTPEGCAKCRPALNYYLVCDWPGEYTDDQQSRFINERVHANIQKDGTYSVVPRMFGGLTTADELRAIADVADRYSIPTIKVTGGQRIDLLGVKKEDLIPVWKDLNDAGMISGAAYSKGLRTVKTCVGKDFCRFGTQDSMGLGVKLEKFLWGSWSPAKLKLAVTGCPRNCAEATCKDIGVICVDSGYEIVYGGAAGLHIQGTTKLGNVKTEDEVIEVIGAMTQMYREQGFYLERIYKWAERVGYDHIKDVILNDLEARKTYYDRFVYSQQFAQVDPWAERVAGAEAHEFSNMAEIKLEAAE</sequence>
<keyword evidence="11 17" id="KW-0274">FAD</keyword>
<evidence type="ECO:0000259" key="20">
    <source>
        <dbReference type="Pfam" id="PF04324"/>
    </source>
</evidence>
<dbReference type="InterPro" id="IPR006066">
    <property type="entry name" value="NO2/SO3_Rdtase_FeS/sirohaem_BS"/>
</dbReference>
<dbReference type="Pfam" id="PF03460">
    <property type="entry name" value="NIR_SIR_ferr"/>
    <property type="match status" value="1"/>
</dbReference>
<evidence type="ECO:0000256" key="15">
    <source>
        <dbReference type="ARBA" id="ARBA00023063"/>
    </source>
</evidence>
<keyword evidence="13" id="KW-0408">Iron</keyword>
<dbReference type="SUPFAM" id="SSF56014">
    <property type="entry name" value="Nitrite and sulphite reductase 4Fe-4S domain-like"/>
    <property type="match status" value="1"/>
</dbReference>
<dbReference type="InterPro" id="IPR052034">
    <property type="entry name" value="NasD-like"/>
</dbReference>
<evidence type="ECO:0000256" key="6">
    <source>
        <dbReference type="ARBA" id="ARBA00022485"/>
    </source>
</evidence>
<protein>
    <submittedName>
        <fullName evidence="23">Nitrite reductase large subunit NirB</fullName>
    </submittedName>
</protein>
<evidence type="ECO:0000313" key="23">
    <source>
        <dbReference type="EMBL" id="MCE5974271.1"/>
    </source>
</evidence>
<feature type="domain" description="Nitrite/sulphite reductase 4Fe-4S" evidence="18">
    <location>
        <begin position="632"/>
        <end position="770"/>
    </location>
</feature>
<evidence type="ECO:0000256" key="3">
    <source>
        <dbReference type="ARBA" id="ARBA00001974"/>
    </source>
</evidence>
<evidence type="ECO:0000256" key="16">
    <source>
        <dbReference type="ARBA" id="ARBA00034078"/>
    </source>
</evidence>
<dbReference type="PRINTS" id="PR00368">
    <property type="entry name" value="FADPNR"/>
</dbReference>
<keyword evidence="15 17" id="KW-0534">Nitrate assimilation</keyword>
<feature type="domain" description="BFD-like [2Fe-2S]-binding" evidence="20">
    <location>
        <begin position="483"/>
        <end position="532"/>
    </location>
</feature>
<feature type="domain" description="FAD/NAD(P)-binding" evidence="21">
    <location>
        <begin position="5"/>
        <end position="282"/>
    </location>
</feature>
<feature type="domain" description="NADH-rubredoxin oxidoreductase C-terminal" evidence="22">
    <location>
        <begin position="317"/>
        <end position="383"/>
    </location>
</feature>
<feature type="domain" description="BFD-like [2Fe-2S]-binding" evidence="20">
    <location>
        <begin position="420"/>
        <end position="467"/>
    </location>
</feature>
<dbReference type="InterPro" id="IPR017121">
    <property type="entry name" value="Nitrite_Rdtase_lsu"/>
</dbReference>
<dbReference type="PRINTS" id="PR00397">
    <property type="entry name" value="SIROHAEM"/>
</dbReference>
<dbReference type="SUPFAM" id="SSF55124">
    <property type="entry name" value="Nitrite/Sulfite reductase N-terminal domain-like"/>
    <property type="match status" value="1"/>
</dbReference>
<proteinExistence type="inferred from homology"/>
<dbReference type="Gene3D" id="3.50.50.60">
    <property type="entry name" value="FAD/NAD(P)-binding domain"/>
    <property type="match status" value="2"/>
</dbReference>
<evidence type="ECO:0000256" key="11">
    <source>
        <dbReference type="ARBA" id="ARBA00022827"/>
    </source>
</evidence>
<dbReference type="InterPro" id="IPR023753">
    <property type="entry name" value="FAD/NAD-binding_dom"/>
</dbReference>
<dbReference type="PRINTS" id="PR00411">
    <property type="entry name" value="PNDRDTASEI"/>
</dbReference>
<dbReference type="InterPro" id="IPR041575">
    <property type="entry name" value="Rubredoxin_C"/>
</dbReference>
<evidence type="ECO:0000256" key="9">
    <source>
        <dbReference type="ARBA" id="ARBA00022714"/>
    </source>
</evidence>
<comment type="cofactor">
    <cofactor evidence="16">
        <name>[2Fe-2S] cluster</name>
        <dbReference type="ChEBI" id="CHEBI:190135"/>
    </cofactor>
</comment>
<keyword evidence="12" id="KW-0560">Oxidoreductase</keyword>
<name>A0ABS8YZU0_9RHOB</name>
<keyword evidence="7" id="KW-0349">Heme</keyword>
<dbReference type="InterPro" id="IPR041854">
    <property type="entry name" value="BFD-like_2Fe2S-bd_dom_sf"/>
</dbReference>
<dbReference type="Gene3D" id="3.30.390.30">
    <property type="match status" value="1"/>
</dbReference>
<feature type="domain" description="Nitrite/Sulfite reductase ferredoxin-like" evidence="19">
    <location>
        <begin position="558"/>
        <end position="621"/>
    </location>
</feature>
<dbReference type="Proteomes" id="UP001521181">
    <property type="component" value="Unassembled WGS sequence"/>
</dbReference>
<gene>
    <name evidence="23" type="primary">nirB</name>
    <name evidence="23" type="ORF">LZA78_12320</name>
</gene>
<evidence type="ECO:0000259" key="21">
    <source>
        <dbReference type="Pfam" id="PF07992"/>
    </source>
</evidence>
<evidence type="ECO:0000256" key="10">
    <source>
        <dbReference type="ARBA" id="ARBA00022723"/>
    </source>
</evidence>
<dbReference type="PANTHER" id="PTHR43809">
    <property type="entry name" value="NITRITE REDUCTASE (NADH) LARGE SUBUNIT"/>
    <property type="match status" value="1"/>
</dbReference>
<evidence type="ECO:0000256" key="5">
    <source>
        <dbReference type="ARBA" id="ARBA00010429"/>
    </source>
</evidence>
<dbReference type="InterPro" id="IPR016156">
    <property type="entry name" value="FAD/NAD-linked_Rdtase_dimer_sf"/>
</dbReference>
<evidence type="ECO:0000259" key="19">
    <source>
        <dbReference type="Pfam" id="PF03460"/>
    </source>
</evidence>
<dbReference type="InterPro" id="IPR045854">
    <property type="entry name" value="NO2/SO3_Rdtase_4Fe4S_sf"/>
</dbReference>
<keyword evidence="14" id="KW-0411">Iron-sulfur</keyword>
<evidence type="ECO:0000256" key="17">
    <source>
        <dbReference type="PIRNR" id="PIRNR037149"/>
    </source>
</evidence>
<evidence type="ECO:0000313" key="24">
    <source>
        <dbReference type="Proteomes" id="UP001521181"/>
    </source>
</evidence>
<dbReference type="Pfam" id="PF07992">
    <property type="entry name" value="Pyr_redox_2"/>
    <property type="match status" value="1"/>
</dbReference>
<dbReference type="InterPro" id="IPR007419">
    <property type="entry name" value="BFD-like_2Fe2S-bd_dom"/>
</dbReference>
<reference evidence="23 24" key="1">
    <citation type="submission" date="2021-12" db="EMBL/GenBank/DDBJ databases">
        <title>Sinirhodobacter sp. WL0062 is a bacterium isolated from seawater.</title>
        <authorList>
            <person name="Wang L."/>
            <person name="He W."/>
            <person name="Zhang D.-F."/>
        </authorList>
    </citation>
    <scope>NUCLEOTIDE SEQUENCE [LARGE SCALE GENOMIC DNA]</scope>
    <source>
        <strain evidence="23 24">WL0062</strain>
    </source>
</reference>
<dbReference type="Pfam" id="PF18267">
    <property type="entry name" value="Rubredoxin_C"/>
    <property type="match status" value="1"/>
</dbReference>
<dbReference type="CDD" id="cd19943">
    <property type="entry name" value="NirB_Fer2_BFD-like_1"/>
    <property type="match status" value="1"/>
</dbReference>
<dbReference type="InterPro" id="IPR036136">
    <property type="entry name" value="Nit/Sulf_reduc_fer-like_dom_sf"/>
</dbReference>
<evidence type="ECO:0000256" key="8">
    <source>
        <dbReference type="ARBA" id="ARBA00022630"/>
    </source>
</evidence>
<comment type="similarity">
    <text evidence="5">Belongs to the nitrite and sulfite reductase 4Fe-4S domain family.</text>
</comment>
<evidence type="ECO:0000256" key="7">
    <source>
        <dbReference type="ARBA" id="ARBA00022617"/>
    </source>
</evidence>
<dbReference type="PIRSF" id="PIRSF037149">
    <property type="entry name" value="NirB"/>
    <property type="match status" value="1"/>
</dbReference>
<dbReference type="InterPro" id="IPR012744">
    <property type="entry name" value="Nitri_red_NirB"/>
</dbReference>
<dbReference type="InterPro" id="IPR005117">
    <property type="entry name" value="NiRdtase/SiRdtase_haem-b_fer"/>
</dbReference>
<dbReference type="SUPFAM" id="SSF51905">
    <property type="entry name" value="FAD/NAD(P)-binding domain"/>
    <property type="match status" value="2"/>
</dbReference>
<dbReference type="RefSeq" id="WP_233677240.1">
    <property type="nucleotide sequence ID" value="NZ_JAJUOS010000009.1"/>
</dbReference>
<evidence type="ECO:0000259" key="18">
    <source>
        <dbReference type="Pfam" id="PF01077"/>
    </source>
</evidence>
<comment type="cofactor">
    <cofactor evidence="3 17">
        <name>FAD</name>
        <dbReference type="ChEBI" id="CHEBI:57692"/>
    </cofactor>
</comment>
<dbReference type="NCBIfam" id="TIGR02374">
    <property type="entry name" value="nitri_red_nirB"/>
    <property type="match status" value="1"/>
</dbReference>
<evidence type="ECO:0000256" key="1">
    <source>
        <dbReference type="ARBA" id="ARBA00001929"/>
    </source>
</evidence>
<evidence type="ECO:0000259" key="22">
    <source>
        <dbReference type="Pfam" id="PF18267"/>
    </source>
</evidence>
<dbReference type="PROSITE" id="PS00365">
    <property type="entry name" value="NIR_SIR"/>
    <property type="match status" value="1"/>
</dbReference>
<evidence type="ECO:0000256" key="13">
    <source>
        <dbReference type="ARBA" id="ARBA00023004"/>
    </source>
</evidence>
<keyword evidence="9" id="KW-0001">2Fe-2S</keyword>
<comment type="pathway">
    <text evidence="4">Nitrogen metabolism; nitrate reduction (assimilation).</text>
</comment>
<keyword evidence="24" id="KW-1185">Reference proteome</keyword>
<keyword evidence="10" id="KW-0479">Metal-binding</keyword>
<keyword evidence="6" id="KW-0004">4Fe-4S</keyword>
<evidence type="ECO:0000256" key="4">
    <source>
        <dbReference type="ARBA" id="ARBA00005096"/>
    </source>
</evidence>
<dbReference type="PANTHER" id="PTHR43809:SF1">
    <property type="entry name" value="NITRITE REDUCTASE (NADH) LARGE SUBUNIT"/>
    <property type="match status" value="1"/>
</dbReference>
<comment type="cofactor">
    <cofactor evidence="2">
        <name>[4Fe-4S] cluster</name>
        <dbReference type="ChEBI" id="CHEBI:49883"/>
    </cofactor>
</comment>
<comment type="cofactor">
    <cofactor evidence="1">
        <name>siroheme</name>
        <dbReference type="ChEBI" id="CHEBI:60052"/>
    </cofactor>
</comment>
<dbReference type="Gene3D" id="1.10.10.1100">
    <property type="entry name" value="BFD-like [2Fe-2S]-binding domain"/>
    <property type="match status" value="1"/>
</dbReference>
<keyword evidence="8 17" id="KW-0285">Flavoprotein</keyword>
<dbReference type="InterPro" id="IPR006067">
    <property type="entry name" value="NO2/SO3_Rdtase_4Fe4S_dom"/>
</dbReference>
<dbReference type="EMBL" id="JAJUOS010000009">
    <property type="protein sequence ID" value="MCE5974271.1"/>
    <property type="molecule type" value="Genomic_DNA"/>
</dbReference>
<evidence type="ECO:0000256" key="12">
    <source>
        <dbReference type="ARBA" id="ARBA00023002"/>
    </source>
</evidence>
<evidence type="ECO:0000256" key="14">
    <source>
        <dbReference type="ARBA" id="ARBA00023014"/>
    </source>
</evidence>
<dbReference type="Gene3D" id="3.30.413.10">
    <property type="entry name" value="Sulfite Reductase Hemoprotein, domain 1"/>
    <property type="match status" value="1"/>
</dbReference>
<dbReference type="Pfam" id="PF04324">
    <property type="entry name" value="Fer2_BFD"/>
    <property type="match status" value="2"/>
</dbReference>